<dbReference type="EMBL" id="PJBV01000017">
    <property type="protein sequence ID" value="PKH40649.1"/>
    <property type="molecule type" value="Genomic_DNA"/>
</dbReference>
<name>A0A1I0ZHH9_9ACTN</name>
<dbReference type="STRING" id="748909.SAMN05192575_105267"/>
<dbReference type="InterPro" id="IPR011044">
    <property type="entry name" value="Quino_amine_DH_bsu"/>
</dbReference>
<reference evidence="1 4" key="2">
    <citation type="submission" date="2017-12" db="EMBL/GenBank/DDBJ databases">
        <title>Pharmacopeia of the Arctic Ocean.</title>
        <authorList>
            <person name="Collins E."/>
            <person name="Ducluzeau A.-L."/>
        </authorList>
    </citation>
    <scope>NUCLEOTIDE SEQUENCE [LARGE SCALE GENOMIC DNA]</scope>
    <source>
        <strain evidence="1 4">DSM 23325</strain>
    </source>
</reference>
<dbReference type="AlphaFoldDB" id="A0A1I0ZHH9"/>
<dbReference type="OrthoDB" id="5380360at2"/>
<evidence type="ECO:0000313" key="2">
    <source>
        <dbReference type="EMBL" id="SFB23858.1"/>
    </source>
</evidence>
<sequence>MTDPEGEYQRLVSGDAGVIAAATEALHSALLDVDRAQEDLAGCGVRDWSGLGADAYASRLEVLRTGVARAHVALGVTHSAVATAEDAYTWCDDTATYFIRHWRSRPAGLPPVVEELFARLVNGLLLATGTTYNARLAGVTAVLTGDDEDLDELSDEARAWVEQGLARNQEWLDDYGSTLGPRIPSIGAWGDGRGRIPQGLGYDPRTGLLLQGFYDQDDGDPSVMALIDEVTGEKVGEVKLGGVTPGALGQEDVDHGTPGHAGGVTVDGDTVYVTDKGKVYTYSLSDMRDSGPGATVQPQSVQTVDNGGSYSAMKDGLLYLGTFTEKSEGTLHVYQPDGRGGWVEMPDRAVTTPPRCQGVIVRNGEYVFSTSFGRDNESALVVQDHDGSRESYAFPNMSEGLVEVDGNVLVTYESGATKYGGDEDDLWPTPNLTSTPLSGLGLSGEFFIGPESLVLVAAELEGPGRRMTRTSHDVAAVRLSAGDLGKVPQAPDFAQAVRRLVASIGDGLRASGTAVGHAADSLRATARDAARTDDAVHSGFDRARLD</sequence>
<proteinExistence type="predicted"/>
<keyword evidence="4" id="KW-1185">Reference proteome</keyword>
<evidence type="ECO:0000313" key="1">
    <source>
        <dbReference type="EMBL" id="PKH40649.1"/>
    </source>
</evidence>
<protein>
    <submittedName>
        <fullName evidence="2">Uncharacterized protein</fullName>
    </submittedName>
</protein>
<gene>
    <name evidence="1" type="ORF">CXG46_11690</name>
    <name evidence="2" type="ORF">SAMN05192575_105267</name>
</gene>
<evidence type="ECO:0000313" key="4">
    <source>
        <dbReference type="Proteomes" id="UP000233565"/>
    </source>
</evidence>
<organism evidence="2 3">
    <name type="scientific">Nocardioides alpinus</name>
    <dbReference type="NCBI Taxonomy" id="748909"/>
    <lineage>
        <taxon>Bacteria</taxon>
        <taxon>Bacillati</taxon>
        <taxon>Actinomycetota</taxon>
        <taxon>Actinomycetes</taxon>
        <taxon>Propionibacteriales</taxon>
        <taxon>Nocardioidaceae</taxon>
        <taxon>Nocardioides</taxon>
    </lineage>
</organism>
<dbReference type="EMBL" id="FOKC01000005">
    <property type="protein sequence ID" value="SFB23858.1"/>
    <property type="molecule type" value="Genomic_DNA"/>
</dbReference>
<evidence type="ECO:0000313" key="3">
    <source>
        <dbReference type="Proteomes" id="UP000199113"/>
    </source>
</evidence>
<dbReference type="SUPFAM" id="SSF50969">
    <property type="entry name" value="YVTN repeat-like/Quinoprotein amine dehydrogenase"/>
    <property type="match status" value="1"/>
</dbReference>
<dbReference type="Proteomes" id="UP000199113">
    <property type="component" value="Unassembled WGS sequence"/>
</dbReference>
<dbReference type="SUPFAM" id="SSF140453">
    <property type="entry name" value="EsxAB dimer-like"/>
    <property type="match status" value="1"/>
</dbReference>
<dbReference type="RefSeq" id="WP_091199056.1">
    <property type="nucleotide sequence ID" value="NZ_FOKC01000005.1"/>
</dbReference>
<reference evidence="2" key="1">
    <citation type="submission" date="2016-10" db="EMBL/GenBank/DDBJ databases">
        <authorList>
            <person name="de Groot N.N."/>
        </authorList>
    </citation>
    <scope>NUCLEOTIDE SEQUENCE [LARGE SCALE GENOMIC DNA]</scope>
    <source>
        <strain evidence="2">CGMCC 1.10697</strain>
    </source>
</reference>
<dbReference type="Proteomes" id="UP000233565">
    <property type="component" value="Unassembled WGS sequence"/>
</dbReference>
<dbReference type="InterPro" id="IPR036689">
    <property type="entry name" value="ESAT-6-like_sf"/>
</dbReference>
<accession>A0A1I0ZHH9</accession>